<reference evidence="1 2" key="1">
    <citation type="submission" date="2021-06" db="EMBL/GenBank/DDBJ databases">
        <title>Caerostris darwini draft genome.</title>
        <authorList>
            <person name="Kono N."/>
            <person name="Arakawa K."/>
        </authorList>
    </citation>
    <scope>NUCLEOTIDE SEQUENCE [LARGE SCALE GENOMIC DNA]</scope>
</reference>
<evidence type="ECO:0000313" key="1">
    <source>
        <dbReference type="EMBL" id="GIY14397.1"/>
    </source>
</evidence>
<sequence>MAAESVFVGAGVAGKKRRSRLPSISTPPVRLPANVTSQHLLEPLALSILCYLANRSVSSYPPHPISFTLPLLCPHQHRLDSLSLSVPQRNTCSFALIGGQLRFTGLSKRTSVVSLMCS</sequence>
<evidence type="ECO:0000313" key="2">
    <source>
        <dbReference type="Proteomes" id="UP001054837"/>
    </source>
</evidence>
<comment type="caution">
    <text evidence="1">The sequence shown here is derived from an EMBL/GenBank/DDBJ whole genome shotgun (WGS) entry which is preliminary data.</text>
</comment>
<dbReference type="AlphaFoldDB" id="A0AAV4R2B3"/>
<proteinExistence type="predicted"/>
<protein>
    <submittedName>
        <fullName evidence="1">Uncharacterized protein</fullName>
    </submittedName>
</protein>
<dbReference type="EMBL" id="BPLQ01005361">
    <property type="protein sequence ID" value="GIY14397.1"/>
    <property type="molecule type" value="Genomic_DNA"/>
</dbReference>
<dbReference type="Proteomes" id="UP001054837">
    <property type="component" value="Unassembled WGS sequence"/>
</dbReference>
<gene>
    <name evidence="1" type="primary">AVEN_17187_1</name>
    <name evidence="1" type="ORF">CDAR_239911</name>
</gene>
<organism evidence="1 2">
    <name type="scientific">Caerostris darwini</name>
    <dbReference type="NCBI Taxonomy" id="1538125"/>
    <lineage>
        <taxon>Eukaryota</taxon>
        <taxon>Metazoa</taxon>
        <taxon>Ecdysozoa</taxon>
        <taxon>Arthropoda</taxon>
        <taxon>Chelicerata</taxon>
        <taxon>Arachnida</taxon>
        <taxon>Araneae</taxon>
        <taxon>Araneomorphae</taxon>
        <taxon>Entelegynae</taxon>
        <taxon>Araneoidea</taxon>
        <taxon>Araneidae</taxon>
        <taxon>Caerostris</taxon>
    </lineage>
</organism>
<name>A0AAV4R2B3_9ARAC</name>
<keyword evidence="2" id="KW-1185">Reference proteome</keyword>
<accession>A0AAV4R2B3</accession>